<evidence type="ECO:0000313" key="2">
    <source>
        <dbReference type="EMBL" id="KZC12373.1"/>
    </source>
</evidence>
<reference evidence="2 3" key="1">
    <citation type="submission" date="2015-07" db="EMBL/GenBank/DDBJ databases">
        <title>The genome of Dufourea novaeangliae.</title>
        <authorList>
            <person name="Pan H."/>
            <person name="Kapheim K."/>
        </authorList>
    </citation>
    <scope>NUCLEOTIDE SEQUENCE [LARGE SCALE GENOMIC DNA]</scope>
    <source>
        <strain evidence="2">0120121106</strain>
        <tissue evidence="2">Whole body</tissue>
    </source>
</reference>
<keyword evidence="3" id="KW-1185">Reference proteome</keyword>
<dbReference type="Proteomes" id="UP000076502">
    <property type="component" value="Unassembled WGS sequence"/>
</dbReference>
<sequence length="67" mass="7696">MVTKVKRRGTSGNYHVEIERGIQRNNGGARGKKGTRVGRKSQLKEPRSDNYRITKIAWTNVELDRNI</sequence>
<dbReference type="AlphaFoldDB" id="A0A154PKM1"/>
<evidence type="ECO:0000256" key="1">
    <source>
        <dbReference type="SAM" id="MobiDB-lite"/>
    </source>
</evidence>
<accession>A0A154PKM1</accession>
<dbReference type="EMBL" id="KQ434947">
    <property type="protein sequence ID" value="KZC12373.1"/>
    <property type="molecule type" value="Genomic_DNA"/>
</dbReference>
<protein>
    <submittedName>
        <fullName evidence="2">Uncharacterized protein</fullName>
    </submittedName>
</protein>
<evidence type="ECO:0000313" key="3">
    <source>
        <dbReference type="Proteomes" id="UP000076502"/>
    </source>
</evidence>
<feature type="compositionally biased region" description="Basic residues" evidence="1">
    <location>
        <begin position="30"/>
        <end position="41"/>
    </location>
</feature>
<organism evidence="2 3">
    <name type="scientific">Dufourea novaeangliae</name>
    <name type="common">Sweat bee</name>
    <dbReference type="NCBI Taxonomy" id="178035"/>
    <lineage>
        <taxon>Eukaryota</taxon>
        <taxon>Metazoa</taxon>
        <taxon>Ecdysozoa</taxon>
        <taxon>Arthropoda</taxon>
        <taxon>Hexapoda</taxon>
        <taxon>Insecta</taxon>
        <taxon>Pterygota</taxon>
        <taxon>Neoptera</taxon>
        <taxon>Endopterygota</taxon>
        <taxon>Hymenoptera</taxon>
        <taxon>Apocrita</taxon>
        <taxon>Aculeata</taxon>
        <taxon>Apoidea</taxon>
        <taxon>Anthophila</taxon>
        <taxon>Halictidae</taxon>
        <taxon>Rophitinae</taxon>
        <taxon>Dufourea</taxon>
    </lineage>
</organism>
<feature type="region of interest" description="Disordered" evidence="1">
    <location>
        <begin position="21"/>
        <end position="46"/>
    </location>
</feature>
<gene>
    <name evidence="2" type="ORF">WN55_04078</name>
</gene>
<proteinExistence type="predicted"/>
<name>A0A154PKM1_DUFNO</name>